<proteinExistence type="predicted"/>
<organism evidence="1 2">
    <name type="scientific">Rossellomorea vietnamensis</name>
    <dbReference type="NCBI Taxonomy" id="218284"/>
    <lineage>
        <taxon>Bacteria</taxon>
        <taxon>Bacillati</taxon>
        <taxon>Bacillota</taxon>
        <taxon>Bacilli</taxon>
        <taxon>Bacillales</taxon>
        <taxon>Bacillaceae</taxon>
        <taxon>Rossellomorea</taxon>
    </lineage>
</organism>
<sequence length="131" mass="15835">MEALDWDSDQYKLFSTTNIENRVNADKLFLRFLIEVEKSKVDPRKVFTIKEIMMFIPRKNSGIKNYTTYGFSFMSMLSTQKNRDYFIFENPGVRDEFTSQCQNRLRDNFYWKKHSMGQRVRINPKYLTNLE</sequence>
<accession>A0A5D4NS00</accession>
<dbReference type="Proteomes" id="UP000322267">
    <property type="component" value="Unassembled WGS sequence"/>
</dbReference>
<name>A0A5D4NS00_9BACI</name>
<dbReference type="RefSeq" id="WP_148939728.1">
    <property type="nucleotide sequence ID" value="NZ_VTEI01000004.1"/>
</dbReference>
<evidence type="ECO:0000313" key="1">
    <source>
        <dbReference type="EMBL" id="TYS17113.1"/>
    </source>
</evidence>
<evidence type="ECO:0000313" key="2">
    <source>
        <dbReference type="Proteomes" id="UP000322267"/>
    </source>
</evidence>
<dbReference type="AlphaFoldDB" id="A0A5D4NS00"/>
<dbReference type="EMBL" id="VTEI01000004">
    <property type="protein sequence ID" value="TYS17113.1"/>
    <property type="molecule type" value="Genomic_DNA"/>
</dbReference>
<comment type="caution">
    <text evidence="1">The sequence shown here is derived from an EMBL/GenBank/DDBJ whole genome shotgun (WGS) entry which is preliminary data.</text>
</comment>
<gene>
    <name evidence="1" type="ORF">FZC78_10895</name>
</gene>
<dbReference type="OrthoDB" id="9779761at2"/>
<reference evidence="1 2" key="1">
    <citation type="submission" date="2019-08" db="EMBL/GenBank/DDBJ databases">
        <title>Bacillus genomes from the desert of Cuatro Cienegas, Coahuila.</title>
        <authorList>
            <person name="Olmedo-Alvarez G."/>
        </authorList>
    </citation>
    <scope>NUCLEOTIDE SEQUENCE [LARGE SCALE GENOMIC DNA]</scope>
    <source>
        <strain evidence="1 2">CH34_1T</strain>
    </source>
</reference>
<protein>
    <submittedName>
        <fullName evidence="1">Uncharacterized protein</fullName>
    </submittedName>
</protein>